<feature type="signal peptide" evidence="7">
    <location>
        <begin position="1"/>
        <end position="37"/>
    </location>
</feature>
<dbReference type="InterPro" id="IPR019931">
    <property type="entry name" value="LPXTG_anchor"/>
</dbReference>
<keyword evidence="6" id="KW-0812">Transmembrane</keyword>
<dbReference type="Proteomes" id="UP000003656">
    <property type="component" value="Unassembled WGS sequence"/>
</dbReference>
<evidence type="ECO:0000256" key="3">
    <source>
        <dbReference type="ARBA" id="ARBA00022729"/>
    </source>
</evidence>
<keyword evidence="4" id="KW-0572">Peptidoglycan-anchor</keyword>
<keyword evidence="2" id="KW-0964">Secreted</keyword>
<evidence type="ECO:0000313" key="10">
    <source>
        <dbReference type="Proteomes" id="UP000003656"/>
    </source>
</evidence>
<evidence type="ECO:0000259" key="8">
    <source>
        <dbReference type="PROSITE" id="PS50847"/>
    </source>
</evidence>
<comment type="caution">
    <text evidence="9">The sequence shown here is derived from an EMBL/GenBank/DDBJ whole genome shotgun (WGS) entry which is preliminary data.</text>
</comment>
<reference evidence="9 10" key="1">
    <citation type="submission" date="2009-11" db="EMBL/GenBank/DDBJ databases">
        <authorList>
            <person name="Weinstock G."/>
            <person name="Sodergren E."/>
            <person name="Clifton S."/>
            <person name="Fulton L."/>
            <person name="Fulton B."/>
            <person name="Courtney L."/>
            <person name="Fronick C."/>
            <person name="Harrison M."/>
            <person name="Strong C."/>
            <person name="Farmer C."/>
            <person name="Delahaunty K."/>
            <person name="Markovic C."/>
            <person name="Hall O."/>
            <person name="Minx P."/>
            <person name="Tomlinson C."/>
            <person name="Mitreva M."/>
            <person name="Nelson J."/>
            <person name="Hou S."/>
            <person name="Wollam A."/>
            <person name="Pepin K.H."/>
            <person name="Johnson M."/>
            <person name="Bhonagiri V."/>
            <person name="Nash W.E."/>
            <person name="Warren W."/>
            <person name="Chinwalla A."/>
            <person name="Mardis E.R."/>
            <person name="Wilson R.K."/>
        </authorList>
    </citation>
    <scope>NUCLEOTIDE SEQUENCE [LARGE SCALE GENOMIC DNA]</scope>
    <source>
        <strain evidence="9 10">DSM 20093</strain>
    </source>
</reference>
<dbReference type="Gene3D" id="2.60.40.740">
    <property type="match status" value="1"/>
</dbReference>
<evidence type="ECO:0000256" key="7">
    <source>
        <dbReference type="SAM" id="SignalP"/>
    </source>
</evidence>
<dbReference type="eggNOG" id="COG4932">
    <property type="taxonomic scope" value="Bacteria"/>
</dbReference>
<dbReference type="NCBIfam" id="TIGR04226">
    <property type="entry name" value="RrgB_K2N_iso_D2"/>
    <property type="match status" value="1"/>
</dbReference>
<sequence length="574" mass="59420">MQASRNIMNKLLKGTIAAVSGAAFTLAGLVGVNSALAEDAPATAPTDSATTATTVPTISGTPGTASTTTSKITVKGAVAGGMIEGYRLLNIESQSGDSFIYLVNPDYKAAIINGINAVIGSSGTQFTDAVTDAQIIEYLTKNLNDSNIKTFATGFMSTTSAPTPSFEQTDATKTITAQVGYYLFNQTATGDPTGKVLSNYMVDTLGAAPLTITLKNGTVTLTKQVKDNDTNEDASGAPTTSMQDWVNGADYGLGDEVPFKLTGTLPSTYSTFTSYSYTFTDTLSDGLTLDPSTVKVYAVNGTGNAQTKTQLNGFTVSDTTPVTTPHAGNQFTISTNNLKVVTATTGQANVPNPLITADTKIVVEYEATLNENAVIGNPGNPNYADLTFSSSPNVGGAGSTGTTPEQQAVVFTYELDITKEFQGADGKTVDTPTNDMPQFTLYAADGTTEVQGPFTVPADDRKLVIKDLDTGTYILKETKTPAGFNKADDVEFTIKAVHGTDSGAATITELTVSQAGWNADPSTGIVSGAIVNSQGTKLPSTGGMGTTLFYVAGAVIVAAAVAGLVIALRRRNNA</sequence>
<dbReference type="AlphaFoldDB" id="D1NX44"/>
<gene>
    <name evidence="9" type="ORF">BIFGAL_04453</name>
</gene>
<proteinExistence type="predicted"/>
<dbReference type="Gene3D" id="2.60.40.10">
    <property type="entry name" value="Immunoglobulins"/>
    <property type="match status" value="1"/>
</dbReference>
<feature type="domain" description="Gram-positive cocci surface proteins LPxTG" evidence="8">
    <location>
        <begin position="538"/>
        <end position="574"/>
    </location>
</feature>
<evidence type="ECO:0000256" key="4">
    <source>
        <dbReference type="ARBA" id="ARBA00023088"/>
    </source>
</evidence>
<keyword evidence="6" id="KW-0472">Membrane</keyword>
<dbReference type="InterPro" id="IPR041033">
    <property type="entry name" value="SpaA_PFL_dom_1"/>
</dbReference>
<dbReference type="Pfam" id="PF17802">
    <property type="entry name" value="SpaA"/>
    <property type="match status" value="1"/>
</dbReference>
<accession>D1NX44</accession>
<dbReference type="InterPro" id="IPR013783">
    <property type="entry name" value="Ig-like_fold"/>
</dbReference>
<protein>
    <submittedName>
        <fullName evidence="9">LPXTG-motif cell wall anchor domain protein</fullName>
    </submittedName>
</protein>
<dbReference type="Pfam" id="PF00746">
    <property type="entry name" value="Gram_pos_anchor"/>
    <property type="match status" value="1"/>
</dbReference>
<keyword evidence="3 7" id="KW-0732">Signal</keyword>
<evidence type="ECO:0000256" key="2">
    <source>
        <dbReference type="ARBA" id="ARBA00022525"/>
    </source>
</evidence>
<evidence type="ECO:0000313" key="9">
    <source>
        <dbReference type="EMBL" id="EFA22058.1"/>
    </source>
</evidence>
<evidence type="ECO:0000256" key="6">
    <source>
        <dbReference type="SAM" id="Phobius"/>
    </source>
</evidence>
<keyword evidence="1" id="KW-0134">Cell wall</keyword>
<dbReference type="PROSITE" id="PS50847">
    <property type="entry name" value="GRAM_POS_ANCHORING"/>
    <property type="match status" value="1"/>
</dbReference>
<feature type="chain" id="PRO_5003024539" evidence="7">
    <location>
        <begin position="38"/>
        <end position="574"/>
    </location>
</feature>
<feature type="region of interest" description="Disordered" evidence="5">
    <location>
        <begin position="42"/>
        <end position="66"/>
    </location>
</feature>
<feature type="transmembrane region" description="Helical" evidence="6">
    <location>
        <begin position="548"/>
        <end position="568"/>
    </location>
</feature>
<dbReference type="STRING" id="561180.BIFGAL_04453"/>
<dbReference type="InterPro" id="IPR026466">
    <property type="entry name" value="Fim_isopep_form_D2_dom"/>
</dbReference>
<keyword evidence="6" id="KW-1133">Transmembrane helix</keyword>
<dbReference type="GO" id="GO:0005975">
    <property type="term" value="P:carbohydrate metabolic process"/>
    <property type="evidence" value="ECO:0007669"/>
    <property type="project" value="UniProtKB-ARBA"/>
</dbReference>
<organism evidence="9 10">
    <name type="scientific">Bifidobacterium gallicum DSM 20093 = LMG 11596</name>
    <dbReference type="NCBI Taxonomy" id="561180"/>
    <lineage>
        <taxon>Bacteria</taxon>
        <taxon>Bacillati</taxon>
        <taxon>Actinomycetota</taxon>
        <taxon>Actinomycetes</taxon>
        <taxon>Bifidobacteriales</taxon>
        <taxon>Bifidobacteriaceae</taxon>
        <taxon>Bifidobacterium</taxon>
    </lineage>
</organism>
<evidence type="ECO:0000256" key="5">
    <source>
        <dbReference type="SAM" id="MobiDB-lite"/>
    </source>
</evidence>
<name>D1NX44_9BIFI</name>
<evidence type="ECO:0000256" key="1">
    <source>
        <dbReference type="ARBA" id="ARBA00022512"/>
    </source>
</evidence>
<dbReference type="EMBL" id="ABXB03000009">
    <property type="protein sequence ID" value="EFA22058.1"/>
    <property type="molecule type" value="Genomic_DNA"/>
</dbReference>
<dbReference type="NCBIfam" id="TIGR01167">
    <property type="entry name" value="LPXTG_anchor"/>
    <property type="match status" value="1"/>
</dbReference>